<accession>A0ABR3WFM9</accession>
<organism evidence="1 2">
    <name type="scientific">Phialemonium thermophilum</name>
    <dbReference type="NCBI Taxonomy" id="223376"/>
    <lineage>
        <taxon>Eukaryota</taxon>
        <taxon>Fungi</taxon>
        <taxon>Dikarya</taxon>
        <taxon>Ascomycota</taxon>
        <taxon>Pezizomycotina</taxon>
        <taxon>Sordariomycetes</taxon>
        <taxon>Sordariomycetidae</taxon>
        <taxon>Cephalothecales</taxon>
        <taxon>Cephalothecaceae</taxon>
        <taxon>Phialemonium</taxon>
    </lineage>
</organism>
<gene>
    <name evidence="1" type="ORF">VTK73DRAFT_7346</name>
</gene>
<reference evidence="1 2" key="1">
    <citation type="journal article" date="2024" name="Commun. Biol.">
        <title>Comparative genomic analysis of thermophilic fungi reveals convergent evolutionary adaptations and gene losses.</title>
        <authorList>
            <person name="Steindorff A.S."/>
            <person name="Aguilar-Pontes M.V."/>
            <person name="Robinson A.J."/>
            <person name="Andreopoulos B."/>
            <person name="LaButti K."/>
            <person name="Kuo A."/>
            <person name="Mondo S."/>
            <person name="Riley R."/>
            <person name="Otillar R."/>
            <person name="Haridas S."/>
            <person name="Lipzen A."/>
            <person name="Grimwood J."/>
            <person name="Schmutz J."/>
            <person name="Clum A."/>
            <person name="Reid I.D."/>
            <person name="Moisan M.C."/>
            <person name="Butler G."/>
            <person name="Nguyen T.T.M."/>
            <person name="Dewar K."/>
            <person name="Conant G."/>
            <person name="Drula E."/>
            <person name="Henrissat B."/>
            <person name="Hansel C."/>
            <person name="Singer S."/>
            <person name="Hutchinson M.I."/>
            <person name="de Vries R.P."/>
            <person name="Natvig D.O."/>
            <person name="Powell A.J."/>
            <person name="Tsang A."/>
            <person name="Grigoriev I.V."/>
        </authorList>
    </citation>
    <scope>NUCLEOTIDE SEQUENCE [LARGE SCALE GENOMIC DNA]</scope>
    <source>
        <strain evidence="1 2">ATCC 24622</strain>
    </source>
</reference>
<proteinExistence type="predicted"/>
<comment type="caution">
    <text evidence="1">The sequence shown here is derived from an EMBL/GenBank/DDBJ whole genome shotgun (WGS) entry which is preliminary data.</text>
</comment>
<name>A0ABR3WFM9_9PEZI</name>
<dbReference type="Proteomes" id="UP001586593">
    <property type="component" value="Unassembled WGS sequence"/>
</dbReference>
<protein>
    <submittedName>
        <fullName evidence="1">Uncharacterized protein</fullName>
    </submittedName>
</protein>
<keyword evidence="2" id="KW-1185">Reference proteome</keyword>
<dbReference type="EMBL" id="JAZHXJ010000461">
    <property type="protein sequence ID" value="KAL1860414.1"/>
    <property type="molecule type" value="Genomic_DNA"/>
</dbReference>
<evidence type="ECO:0000313" key="2">
    <source>
        <dbReference type="Proteomes" id="UP001586593"/>
    </source>
</evidence>
<evidence type="ECO:0000313" key="1">
    <source>
        <dbReference type="EMBL" id="KAL1860414.1"/>
    </source>
</evidence>
<sequence length="149" mass="17024">MRNTPQLRVCVNRPIHIDVRRQGSSRVVDHAVPPVVPIHHAFTLSRSRSGLAKHLRDFTTTGVTVYGDREYSESCTLQPFFDAGSWCKSRPGCLISLPIQNELKHSTMRLYKNGTGLTRNRTYRVFKEVAWILCCPKSRLETAKKISRN</sequence>